<organism evidence="3 4">
    <name type="scientific">Cichlidogyrus casuarinus</name>
    <dbReference type="NCBI Taxonomy" id="1844966"/>
    <lineage>
        <taxon>Eukaryota</taxon>
        <taxon>Metazoa</taxon>
        <taxon>Spiralia</taxon>
        <taxon>Lophotrochozoa</taxon>
        <taxon>Platyhelminthes</taxon>
        <taxon>Monogenea</taxon>
        <taxon>Monopisthocotylea</taxon>
        <taxon>Dactylogyridea</taxon>
        <taxon>Ancyrocephalidae</taxon>
        <taxon>Cichlidogyrus</taxon>
    </lineage>
</organism>
<proteinExistence type="predicted"/>
<evidence type="ECO:0000313" key="4">
    <source>
        <dbReference type="Proteomes" id="UP001626550"/>
    </source>
</evidence>
<dbReference type="PANTHER" id="PTHR15832:SF2">
    <property type="entry name" value="SH2 DOMAIN-CONTAINING PROTEIN"/>
    <property type="match status" value="1"/>
</dbReference>
<dbReference type="SUPFAM" id="SSF50729">
    <property type="entry name" value="PH domain-like"/>
    <property type="match status" value="1"/>
</dbReference>
<sequence length="340" mass="37491">MNGENCKSISELISTNSLSGLIKPDTIIRRAIYIQSIPVEETDLEFKTKVVDKFVTKPLEASIKGRPVLVCVSICGLRICSYDGSVIHMAHALRRISFATYDFNRRTFAFVAREPKSGAIIQYCHLFVVETADAAQELSLIVSRAFKLAYAKQMLIKSSLTKEEIEAGIARIPLLSDEFSICPLTERSAADLTPLLDFEIPPPPASEPPPPTDSTVSMEQNMGKQLRSISTPVAAEPPFQRRQQNNSSAGGRFLSQFRKSSSSSNANQSRSPSRSNSNNRVSKRNPKSALAAPNCVAQFDLIHYDSTLGSPVVYLKERIEAEAATRAALELSRQVSLLYY</sequence>
<dbReference type="PROSITE" id="PS01179">
    <property type="entry name" value="PID"/>
    <property type="match status" value="1"/>
</dbReference>
<reference evidence="3 4" key="1">
    <citation type="submission" date="2024-11" db="EMBL/GenBank/DDBJ databases">
        <title>Adaptive evolution of stress response genes in parasites aligns with host niche diversity.</title>
        <authorList>
            <person name="Hahn C."/>
            <person name="Resl P."/>
        </authorList>
    </citation>
    <scope>NUCLEOTIDE SEQUENCE [LARGE SCALE GENOMIC DNA]</scope>
    <source>
        <strain evidence="3">EGGRZ-B1_66</strain>
        <tissue evidence="3">Body</tissue>
    </source>
</reference>
<feature type="region of interest" description="Disordered" evidence="1">
    <location>
        <begin position="193"/>
        <end position="225"/>
    </location>
</feature>
<protein>
    <recommendedName>
        <fullName evidence="2">PID domain-containing protein</fullName>
    </recommendedName>
</protein>
<dbReference type="EMBL" id="JBJKFK010000168">
    <property type="protein sequence ID" value="KAL3319124.1"/>
    <property type="molecule type" value="Genomic_DNA"/>
</dbReference>
<dbReference type="SMART" id="SM00462">
    <property type="entry name" value="PTB"/>
    <property type="match status" value="1"/>
</dbReference>
<dbReference type="InterPro" id="IPR006020">
    <property type="entry name" value="PTB/PI_dom"/>
</dbReference>
<evidence type="ECO:0000256" key="1">
    <source>
        <dbReference type="SAM" id="MobiDB-lite"/>
    </source>
</evidence>
<feature type="domain" description="PID" evidence="2">
    <location>
        <begin position="31"/>
        <end position="152"/>
    </location>
</feature>
<evidence type="ECO:0000313" key="3">
    <source>
        <dbReference type="EMBL" id="KAL3319124.1"/>
    </source>
</evidence>
<accession>A0ABD2QHW6</accession>
<evidence type="ECO:0000259" key="2">
    <source>
        <dbReference type="PROSITE" id="PS01179"/>
    </source>
</evidence>
<feature type="compositionally biased region" description="Polar residues" evidence="1">
    <location>
        <begin position="213"/>
        <end position="225"/>
    </location>
</feature>
<name>A0ABD2QHW6_9PLAT</name>
<feature type="compositionally biased region" description="Pro residues" evidence="1">
    <location>
        <begin position="200"/>
        <end position="212"/>
    </location>
</feature>
<gene>
    <name evidence="3" type="ORF">Ciccas_002212</name>
</gene>
<comment type="caution">
    <text evidence="3">The sequence shown here is derived from an EMBL/GenBank/DDBJ whole genome shotgun (WGS) entry which is preliminary data.</text>
</comment>
<dbReference type="InterPro" id="IPR011993">
    <property type="entry name" value="PH-like_dom_sf"/>
</dbReference>
<dbReference type="AlphaFoldDB" id="A0ABD2QHW6"/>
<dbReference type="Proteomes" id="UP001626550">
    <property type="component" value="Unassembled WGS sequence"/>
</dbReference>
<feature type="region of interest" description="Disordered" evidence="1">
    <location>
        <begin position="256"/>
        <end position="289"/>
    </location>
</feature>
<dbReference type="Gene3D" id="2.30.29.30">
    <property type="entry name" value="Pleckstrin-homology domain (PH domain)/Phosphotyrosine-binding domain (PTB)"/>
    <property type="match status" value="1"/>
</dbReference>
<dbReference type="Pfam" id="PF00640">
    <property type="entry name" value="PID"/>
    <property type="match status" value="1"/>
</dbReference>
<dbReference type="PANTHER" id="PTHR15832">
    <property type="entry name" value="SHC (SRC HOMOLOGY DOMAIN C-TERMINAL) ADAPTOR HOMOLOG"/>
    <property type="match status" value="1"/>
</dbReference>
<feature type="compositionally biased region" description="Low complexity" evidence="1">
    <location>
        <begin position="256"/>
        <end position="280"/>
    </location>
</feature>
<keyword evidence="4" id="KW-1185">Reference proteome</keyword>